<dbReference type="Proteomes" id="UP000247612">
    <property type="component" value="Unassembled WGS sequence"/>
</dbReference>
<evidence type="ECO:0000313" key="2">
    <source>
        <dbReference type="Proteomes" id="UP000247612"/>
    </source>
</evidence>
<dbReference type="AlphaFoldDB" id="A0A318KPL4"/>
<dbReference type="EMBL" id="QJKH01000007">
    <property type="protein sequence ID" value="PXX78482.1"/>
    <property type="molecule type" value="Genomic_DNA"/>
</dbReference>
<evidence type="ECO:0000313" key="1">
    <source>
        <dbReference type="EMBL" id="PXX78482.1"/>
    </source>
</evidence>
<accession>A0A318KPL4</accession>
<organism evidence="1 2">
    <name type="scientific">Dielma fastidiosa</name>
    <dbReference type="NCBI Taxonomy" id="1034346"/>
    <lineage>
        <taxon>Bacteria</taxon>
        <taxon>Bacillati</taxon>
        <taxon>Bacillota</taxon>
        <taxon>Erysipelotrichia</taxon>
        <taxon>Erysipelotrichales</taxon>
        <taxon>Erysipelotrichaceae</taxon>
        <taxon>Dielma</taxon>
    </lineage>
</organism>
<sequence length="81" mass="9971">MELNETIKLMNSKDYKDRFRAEYYQLKIRYEKLHKMVVKYEAEKLKFTPSCTLELLKEQKSHMGRYLYCLEVRAEIEEIEL</sequence>
<reference evidence="1 2" key="1">
    <citation type="submission" date="2018-05" db="EMBL/GenBank/DDBJ databases">
        <title>Genomic Encyclopedia of Type Strains, Phase IV (KMG-IV): sequencing the most valuable type-strain genomes for metagenomic binning, comparative biology and taxonomic classification.</title>
        <authorList>
            <person name="Goeker M."/>
        </authorList>
    </citation>
    <scope>NUCLEOTIDE SEQUENCE [LARGE SCALE GENOMIC DNA]</scope>
    <source>
        <strain evidence="1 2">JC118</strain>
    </source>
</reference>
<name>A0A318KPL4_9FIRM</name>
<dbReference type="STRING" id="1034346.GCA_000313565_03031"/>
<dbReference type="InterPro" id="IPR054052">
    <property type="entry name" value="Y16Q-like"/>
</dbReference>
<dbReference type="OrthoDB" id="3236584at2"/>
<keyword evidence="2" id="KW-1185">Reference proteome</keyword>
<dbReference type="Pfam" id="PF21825">
    <property type="entry name" value="crAss001_48"/>
    <property type="match status" value="1"/>
</dbReference>
<dbReference type="RefSeq" id="WP_022939308.1">
    <property type="nucleotide sequence ID" value="NZ_CABKRQ010000008.1"/>
</dbReference>
<proteinExistence type="predicted"/>
<gene>
    <name evidence="1" type="ORF">DES51_10722</name>
</gene>
<protein>
    <submittedName>
        <fullName evidence="1">Uncharacterized protein</fullName>
    </submittedName>
</protein>
<comment type="caution">
    <text evidence="1">The sequence shown here is derived from an EMBL/GenBank/DDBJ whole genome shotgun (WGS) entry which is preliminary data.</text>
</comment>